<comment type="caution">
    <text evidence="2">The sequence shown here is derived from an EMBL/GenBank/DDBJ whole genome shotgun (WGS) entry which is preliminary data.</text>
</comment>
<evidence type="ECO:0000313" key="2">
    <source>
        <dbReference type="EMBL" id="PWK86106.1"/>
    </source>
</evidence>
<name>A0A316HZH6_9PSEU</name>
<feature type="signal peptide" evidence="1">
    <location>
        <begin position="1"/>
        <end position="26"/>
    </location>
</feature>
<organism evidence="2 3">
    <name type="scientific">Lentzea atacamensis</name>
    <dbReference type="NCBI Taxonomy" id="531938"/>
    <lineage>
        <taxon>Bacteria</taxon>
        <taxon>Bacillati</taxon>
        <taxon>Actinomycetota</taxon>
        <taxon>Actinomycetes</taxon>
        <taxon>Pseudonocardiales</taxon>
        <taxon>Pseudonocardiaceae</taxon>
        <taxon>Lentzea</taxon>
    </lineage>
</organism>
<evidence type="ECO:0000256" key="1">
    <source>
        <dbReference type="SAM" id="SignalP"/>
    </source>
</evidence>
<keyword evidence="1" id="KW-0732">Signal</keyword>
<evidence type="ECO:0000313" key="3">
    <source>
        <dbReference type="Proteomes" id="UP000246005"/>
    </source>
</evidence>
<accession>A0A316HZH6</accession>
<gene>
    <name evidence="2" type="ORF">C8D88_105147</name>
</gene>
<dbReference type="Proteomes" id="UP000246005">
    <property type="component" value="Unassembled WGS sequence"/>
</dbReference>
<sequence>MNLKRIAAVLPLAGGIAAATTGTSHAQVAPMAGSCELRITEVQARDLQETPTDEIYLRVGDERTSTRTFTEGQTREGSELGNADQITEFIAPGGFVVVSVVEDDPAVDAVIGSFRVPCRTASKEQPVSGAGAFYEVPYVVTQLP</sequence>
<dbReference type="EMBL" id="QGHB01000005">
    <property type="protein sequence ID" value="PWK86106.1"/>
    <property type="molecule type" value="Genomic_DNA"/>
</dbReference>
<reference evidence="2 3" key="1">
    <citation type="submission" date="2018-05" db="EMBL/GenBank/DDBJ databases">
        <title>Genomic Encyclopedia of Type Strains, Phase IV (KMG-IV): sequencing the most valuable type-strain genomes for metagenomic binning, comparative biology and taxonomic classification.</title>
        <authorList>
            <person name="Goeker M."/>
        </authorList>
    </citation>
    <scope>NUCLEOTIDE SEQUENCE [LARGE SCALE GENOMIC DNA]</scope>
    <source>
        <strain evidence="2 3">DSM 45480</strain>
    </source>
</reference>
<dbReference type="RefSeq" id="WP_109637248.1">
    <property type="nucleotide sequence ID" value="NZ_QGHB01000005.1"/>
</dbReference>
<protein>
    <submittedName>
        <fullName evidence="2">Uncharacterized protein</fullName>
    </submittedName>
</protein>
<proteinExistence type="predicted"/>
<feature type="chain" id="PRO_5016323060" evidence="1">
    <location>
        <begin position="27"/>
        <end position="144"/>
    </location>
</feature>
<dbReference type="PROSITE" id="PS51257">
    <property type="entry name" value="PROKAR_LIPOPROTEIN"/>
    <property type="match status" value="1"/>
</dbReference>
<dbReference type="AlphaFoldDB" id="A0A316HZH6"/>